<name>A0A8T0Q7P4_PANVG</name>
<sequence>MDNHEERRMEMMASGGGDLNVVGCLPGRRTVAGCWVLLARDRARITAPGGYIPEMTGLPLLP</sequence>
<gene>
    <name evidence="1" type="ORF">PVAP13_7NG401025</name>
</gene>
<reference evidence="1" key="1">
    <citation type="submission" date="2020-05" db="EMBL/GenBank/DDBJ databases">
        <title>WGS assembly of Panicum virgatum.</title>
        <authorList>
            <person name="Lovell J.T."/>
            <person name="Jenkins J."/>
            <person name="Shu S."/>
            <person name="Juenger T.E."/>
            <person name="Schmutz J."/>
        </authorList>
    </citation>
    <scope>NUCLEOTIDE SEQUENCE</scope>
    <source>
        <strain evidence="1">AP13</strain>
    </source>
</reference>
<evidence type="ECO:0000313" key="1">
    <source>
        <dbReference type="EMBL" id="KAG2568769.1"/>
    </source>
</evidence>
<dbReference type="Proteomes" id="UP000823388">
    <property type="component" value="Chromosome 7N"/>
</dbReference>
<dbReference type="AlphaFoldDB" id="A0A8T0Q7P4"/>
<keyword evidence="2" id="KW-1185">Reference proteome</keyword>
<proteinExistence type="predicted"/>
<protein>
    <submittedName>
        <fullName evidence="1">Uncharacterized protein</fullName>
    </submittedName>
</protein>
<dbReference type="EMBL" id="CM029050">
    <property type="protein sequence ID" value="KAG2568769.1"/>
    <property type="molecule type" value="Genomic_DNA"/>
</dbReference>
<organism evidence="1 2">
    <name type="scientific">Panicum virgatum</name>
    <name type="common">Blackwell switchgrass</name>
    <dbReference type="NCBI Taxonomy" id="38727"/>
    <lineage>
        <taxon>Eukaryota</taxon>
        <taxon>Viridiplantae</taxon>
        <taxon>Streptophyta</taxon>
        <taxon>Embryophyta</taxon>
        <taxon>Tracheophyta</taxon>
        <taxon>Spermatophyta</taxon>
        <taxon>Magnoliopsida</taxon>
        <taxon>Liliopsida</taxon>
        <taxon>Poales</taxon>
        <taxon>Poaceae</taxon>
        <taxon>PACMAD clade</taxon>
        <taxon>Panicoideae</taxon>
        <taxon>Panicodae</taxon>
        <taxon>Paniceae</taxon>
        <taxon>Panicinae</taxon>
        <taxon>Panicum</taxon>
        <taxon>Panicum sect. Hiantes</taxon>
    </lineage>
</organism>
<comment type="caution">
    <text evidence="1">The sequence shown here is derived from an EMBL/GenBank/DDBJ whole genome shotgun (WGS) entry which is preliminary data.</text>
</comment>
<evidence type="ECO:0000313" key="2">
    <source>
        <dbReference type="Proteomes" id="UP000823388"/>
    </source>
</evidence>
<accession>A0A8T0Q7P4</accession>